<evidence type="ECO:0000259" key="2">
    <source>
        <dbReference type="Pfam" id="PF13193"/>
    </source>
</evidence>
<dbReference type="Gene3D" id="3.30.300.30">
    <property type="match status" value="1"/>
</dbReference>
<dbReference type="SUPFAM" id="SSF56801">
    <property type="entry name" value="Acetyl-CoA synthetase-like"/>
    <property type="match status" value="1"/>
</dbReference>
<dbReference type="GO" id="GO:0044550">
    <property type="term" value="P:secondary metabolite biosynthetic process"/>
    <property type="evidence" value="ECO:0007669"/>
    <property type="project" value="TreeGrafter"/>
</dbReference>
<accession>A0A6F8T2R5</accession>
<protein>
    <recommendedName>
        <fullName evidence="5">D-alanine--poly(Phosphoribitol) ligase</fullName>
    </recommendedName>
</protein>
<evidence type="ECO:0000259" key="1">
    <source>
        <dbReference type="Pfam" id="PF00501"/>
    </source>
</evidence>
<dbReference type="InterPro" id="IPR045851">
    <property type="entry name" value="AMP-bd_C_sf"/>
</dbReference>
<evidence type="ECO:0000313" key="4">
    <source>
        <dbReference type="Proteomes" id="UP000502894"/>
    </source>
</evidence>
<evidence type="ECO:0008006" key="5">
    <source>
        <dbReference type="Google" id="ProtNLM"/>
    </source>
</evidence>
<dbReference type="InterPro" id="IPR020845">
    <property type="entry name" value="AMP-binding_CS"/>
</dbReference>
<name>A0A6F8T2R5_9GAMM</name>
<dbReference type="Pfam" id="PF00501">
    <property type="entry name" value="AMP-binding"/>
    <property type="match status" value="1"/>
</dbReference>
<dbReference type="KEGG" id="lant:TUM19329_13350"/>
<feature type="domain" description="AMP-dependent synthetase/ligase" evidence="1">
    <location>
        <begin position="16"/>
        <end position="372"/>
    </location>
</feature>
<evidence type="ECO:0000313" key="3">
    <source>
        <dbReference type="EMBL" id="BCA94974.1"/>
    </source>
</evidence>
<dbReference type="InterPro" id="IPR000873">
    <property type="entry name" value="AMP-dep_synth/lig_dom"/>
</dbReference>
<dbReference type="PROSITE" id="PS00455">
    <property type="entry name" value="AMP_BINDING"/>
    <property type="match status" value="1"/>
</dbReference>
<organism evidence="3 4">
    <name type="scientific">Legionella antarctica</name>
    <dbReference type="NCBI Taxonomy" id="2708020"/>
    <lineage>
        <taxon>Bacteria</taxon>
        <taxon>Pseudomonadati</taxon>
        <taxon>Pseudomonadota</taxon>
        <taxon>Gammaproteobacteria</taxon>
        <taxon>Legionellales</taxon>
        <taxon>Legionellaceae</taxon>
        <taxon>Legionella</taxon>
    </lineage>
</organism>
<dbReference type="Proteomes" id="UP000502894">
    <property type="component" value="Chromosome"/>
</dbReference>
<dbReference type="Gene3D" id="3.40.50.12780">
    <property type="entry name" value="N-terminal domain of ligase-like"/>
    <property type="match status" value="1"/>
</dbReference>
<dbReference type="GO" id="GO:0043041">
    <property type="term" value="P:amino acid activation for nonribosomal peptide biosynthetic process"/>
    <property type="evidence" value="ECO:0007669"/>
    <property type="project" value="TreeGrafter"/>
</dbReference>
<dbReference type="GO" id="GO:0005737">
    <property type="term" value="C:cytoplasm"/>
    <property type="evidence" value="ECO:0007669"/>
    <property type="project" value="TreeGrafter"/>
</dbReference>
<dbReference type="EMBL" id="AP022839">
    <property type="protein sequence ID" value="BCA94974.1"/>
    <property type="molecule type" value="Genomic_DNA"/>
</dbReference>
<dbReference type="GO" id="GO:0031177">
    <property type="term" value="F:phosphopantetheine binding"/>
    <property type="evidence" value="ECO:0007669"/>
    <property type="project" value="TreeGrafter"/>
</dbReference>
<feature type="domain" description="AMP-binding enzyme C-terminal" evidence="2">
    <location>
        <begin position="430"/>
        <end position="503"/>
    </location>
</feature>
<dbReference type="InterPro" id="IPR025110">
    <property type="entry name" value="AMP-bd_C"/>
</dbReference>
<dbReference type="PANTHER" id="PTHR45527">
    <property type="entry name" value="NONRIBOSOMAL PEPTIDE SYNTHETASE"/>
    <property type="match status" value="1"/>
</dbReference>
<dbReference type="RefSeq" id="WP_173236689.1">
    <property type="nucleotide sequence ID" value="NZ_AP022839.1"/>
</dbReference>
<gene>
    <name evidence="3" type="ORF">TUM19329_13350</name>
</gene>
<dbReference type="AlphaFoldDB" id="A0A6F8T2R5"/>
<dbReference type="InterPro" id="IPR042099">
    <property type="entry name" value="ANL_N_sf"/>
</dbReference>
<dbReference type="PANTHER" id="PTHR45527:SF1">
    <property type="entry name" value="FATTY ACID SYNTHASE"/>
    <property type="match status" value="1"/>
</dbReference>
<sequence length="516" mass="58412">MNTYHYNLGQAFSEITEEYAAETALRYSEKSYLYSELFQWAESLGSVLLSHGLKRGDVIAIGNTKSPLSYALMIAALRLGIVYVNIDVASPLIRNTHILNICNASLLFYDNLSDDLEMQKLAKEHQCLALYLKLSDLPAVSQNDRDLQQHLLQEVDGSCIAYVMFTSGSTGIPKGVAVTHQNILHFISWGQHYFQITKDDNFANLSPMYFDNSVFDFYVGLFSGASLSPVNRELLTKPYDLVIHLQKSQCTIWFSVPSLLIYLMTMKAMTRATLSTLRYIIFGGEGYPKPELKKLYTLFSPQATLVNVYGPTECTCICSAYNLSAYDFDDLDGLPPLGKLNPNFDYIIDNENKDSTEGELCLIGPNVAAGYFNDIERSTISFFMLTEPSRFMKRMYRTGDLVQEKEGMLYFIGRKDNQIKHMGYRIELEEIEQALVKLPYVNQAAVIYQRTNTTHGKLIGFVACLETTVEPILLADLAKLLPEYMIPSRIFMRQELSKNANGKVDRQQLLAQTVEQ</sequence>
<reference evidence="3" key="1">
    <citation type="journal article" date="2020" name="Microbiol. Resour. Announc.">
        <title>Complete Genome Sequence of Novel Psychrotolerant Legionella Strain TUM19329, Isolated from Antarctic Lake Sediment.</title>
        <authorList>
            <person name="Shimada S."/>
            <person name="Nakai R."/>
            <person name="Aoki K."/>
            <person name="Shimoeda N."/>
            <person name="Ohno G."/>
            <person name="Miyazaki Y."/>
            <person name="Kudoh S."/>
            <person name="Imura S."/>
            <person name="Watanabe K."/>
            <person name="Ishii Y."/>
            <person name="Tateda K."/>
        </authorList>
    </citation>
    <scope>NUCLEOTIDE SEQUENCE [LARGE SCALE GENOMIC DNA]</scope>
    <source>
        <strain evidence="3">TUM19329</strain>
    </source>
</reference>
<proteinExistence type="predicted"/>
<dbReference type="Pfam" id="PF13193">
    <property type="entry name" value="AMP-binding_C"/>
    <property type="match status" value="1"/>
</dbReference>
<keyword evidence="4" id="KW-1185">Reference proteome</keyword>